<dbReference type="NCBIfam" id="NF033682">
    <property type="entry name" value="retention_LapA"/>
    <property type="match status" value="1"/>
</dbReference>
<protein>
    <submittedName>
        <fullName evidence="3">Retention module-containing protein</fullName>
    </submittedName>
</protein>
<reference evidence="3 4" key="1">
    <citation type="submission" date="2018-12" db="EMBL/GenBank/DDBJ databases">
        <authorList>
            <person name="Yu L."/>
        </authorList>
    </citation>
    <scope>NUCLEOTIDE SEQUENCE [LARGE SCALE GENOMIC DNA]</scope>
    <source>
        <strain evidence="3 4">HAW-EB2</strain>
    </source>
</reference>
<evidence type="ECO:0000256" key="1">
    <source>
        <dbReference type="SAM" id="MobiDB-lite"/>
    </source>
</evidence>
<dbReference type="Pfam" id="PF17963">
    <property type="entry name" value="Big_9"/>
    <property type="match status" value="2"/>
</dbReference>
<dbReference type="GO" id="GO:0007156">
    <property type="term" value="P:homophilic cell adhesion via plasma membrane adhesion molecules"/>
    <property type="evidence" value="ECO:0007669"/>
    <property type="project" value="InterPro"/>
</dbReference>
<dbReference type="GO" id="GO:0005509">
    <property type="term" value="F:calcium ion binding"/>
    <property type="evidence" value="ECO:0007669"/>
    <property type="project" value="InterPro"/>
</dbReference>
<feature type="domain" description="Cadherin" evidence="2">
    <location>
        <begin position="456"/>
        <end position="545"/>
    </location>
</feature>
<feature type="region of interest" description="Disordered" evidence="1">
    <location>
        <begin position="301"/>
        <end position="321"/>
    </location>
</feature>
<dbReference type="InterPro" id="IPR013783">
    <property type="entry name" value="Ig-like_fold"/>
</dbReference>
<evidence type="ECO:0000259" key="2">
    <source>
        <dbReference type="PROSITE" id="PS50268"/>
    </source>
</evidence>
<dbReference type="PROSITE" id="PS50268">
    <property type="entry name" value="CADHERIN_2"/>
    <property type="match status" value="1"/>
</dbReference>
<sequence>MSLLRDVVMGVSVAKQDAVVTNLVGQLKAKDEQGNVRDVTIGDLIKNGEQLIFSPSAQFILEMADGSVVDETSLSPDDPALPPSQEEGLATAPVSADAEIAALQAQILAGEDPTAGLPETAAGTAAGGGGNEGTEFITLDRAADETIAGSGYDTSGFDLTAAPVIDEPIIAEENILPISTSSSITLSEINLPQGSDPLASALSQANTITLASPNGIASVLINGVEVFTGGVFAGPTTITSASGTLTITGYDTATGILSYSYTLNSAVDHSASDIQADIFAVSLTDILGNNTTSTITANLLDDAPNGQDDSGNIGEDDSTISGSVIDNDTQGADSATVSQITNADGANLVVAQATSISGTFGVLQISADGSYSYQLSNQLDAVQSLAQGEKVTDTFTYQLTDSDGDSSIVTLNIIITGSNDAPVITTDDDIDGEDAGSVVEAGNLDDGTPFLGVPSVGGTLAADDIDNGAVLTWSIDSGVGNLGNFSIDPDSGTWLYTLNNALADGLAEGESAQELFNVTVTDEFGGTDTQVVTITVIGTNDSPILTVDSSGSVTEDASDTVLTNSGVLSFSDVDISNTHIISFIYNGDISWSGGTLTPAQEAALSAGFNADTNSWDYSTLNSETQFLGAGESITMSFDVTVTDNDGATDTETVTITINGNNDAPDALADTNVVNEGIDENHADLITGNVISGESHGTVNNIDYEDVADTDTDINNQIFNIVKVTNFDNLTIGDGSGAIGEDVLILGQFGTLTISSDGSYSYQLDDSNPNVDALGNDETAIDVFTYWIDDGNGGQASTTLSITIIGTNDGPTAFSDTNVVTEIAGDLETVAITGNVILGEDHGTVNNIEYGDVVDTDPENQTLTAVVVQGGGTPSVVNEQGDTVVEGLFGTLTISADGSYSYLLDDSNPNVNALGNDDTLYDEFTYWIEDPDGAGSSATLSITILGTNDGPTAFPDTNVVTEGTDDINAAVITGNVIIGADHGTVNNIDYADVSDTDPENQLLTAIEVQGAGNPSDVSEVGDTIVIGQYGTLTISADGNYSYQLDDANEAVNALWIGDTLNDEFTYWIEDSDGAGSSATLTITINGANDSPILDAATNGGVEETDGSVLLSTQGTGYNYSDVDTNETGHTISATNTNVSWNGGVLDGALANTLAGGFDVEVTDQLNDDWNWTYEVDNSLVEFLADGETITLTYNVVLSDSASDSNIQAVTVTIAGTNDEPILDAATNGGVKETDGPVLLSTQGTGYNFSDIDTNDTGHTIDATNTNVSWDGGVLASGLAETLTNGFDVEITDQLNDDWNWSYEVDNSLVEFLADGETITLTYNVVVSDAASDSNIQEVTVTITGTNDVPTISATQSAGFVEALDAAAQVLSDSGTVSFGDIDTTDVVDITFVSDDNITWNNGDSEIIDAGLASALVAGFNTGVLDADAPGDTPWNYDTAGLDLDFL</sequence>
<keyword evidence="4" id="KW-1185">Reference proteome</keyword>
<dbReference type="InterPro" id="IPR047777">
    <property type="entry name" value="LapA-like_RM"/>
</dbReference>
<dbReference type="Proteomes" id="UP000267448">
    <property type="component" value="Unassembled WGS sequence"/>
</dbReference>
<dbReference type="NCBIfam" id="TIGR01965">
    <property type="entry name" value="VCBS_repeat"/>
    <property type="match status" value="8"/>
</dbReference>
<accession>A0A431WK17</accession>
<dbReference type="EMBL" id="RXNU01000027">
    <property type="protein sequence ID" value="RTR35952.1"/>
    <property type="molecule type" value="Genomic_DNA"/>
</dbReference>
<dbReference type="InterPro" id="IPR010221">
    <property type="entry name" value="VCBS_dom"/>
</dbReference>
<dbReference type="InterPro" id="IPR040853">
    <property type="entry name" value="RapA2_cadherin-like"/>
</dbReference>
<dbReference type="Pfam" id="PF17803">
    <property type="entry name" value="Cadherin_4"/>
    <property type="match status" value="3"/>
</dbReference>
<dbReference type="OrthoDB" id="9813456at2"/>
<dbReference type="InterPro" id="IPR002126">
    <property type="entry name" value="Cadherin-like_dom"/>
</dbReference>
<proteinExistence type="predicted"/>
<organism evidence="3 4">
    <name type="scientific">Shewanella canadensis</name>
    <dbReference type="NCBI Taxonomy" id="271096"/>
    <lineage>
        <taxon>Bacteria</taxon>
        <taxon>Pseudomonadati</taxon>
        <taxon>Pseudomonadota</taxon>
        <taxon>Gammaproteobacteria</taxon>
        <taxon>Alteromonadales</taxon>
        <taxon>Shewanellaceae</taxon>
        <taxon>Shewanella</taxon>
    </lineage>
</organism>
<evidence type="ECO:0000313" key="4">
    <source>
        <dbReference type="Proteomes" id="UP000267448"/>
    </source>
</evidence>
<dbReference type="GO" id="GO:0016020">
    <property type="term" value="C:membrane"/>
    <property type="evidence" value="ECO:0007669"/>
    <property type="project" value="InterPro"/>
</dbReference>
<dbReference type="Gene3D" id="2.60.40.10">
    <property type="entry name" value="Immunoglobulins"/>
    <property type="match status" value="3"/>
</dbReference>
<name>A0A431WK17_9GAMM</name>
<feature type="region of interest" description="Disordered" evidence="1">
    <location>
        <begin position="70"/>
        <end position="90"/>
    </location>
</feature>
<evidence type="ECO:0000313" key="3">
    <source>
        <dbReference type="EMBL" id="RTR35952.1"/>
    </source>
</evidence>
<feature type="non-terminal residue" evidence="3">
    <location>
        <position position="1445"/>
    </location>
</feature>
<gene>
    <name evidence="3" type="ORF">EKG38_24325</name>
</gene>
<comment type="caution">
    <text evidence="3">The sequence shown here is derived from an EMBL/GenBank/DDBJ whole genome shotgun (WGS) entry which is preliminary data.</text>
</comment>